<reference evidence="2 3" key="1">
    <citation type="journal article" date="2014" name="Genome Announc.">
        <title>Trypanosoma cruzi Clone Dm28c Draft Genome Sequence.</title>
        <authorList>
            <person name="Grisard E.C."/>
            <person name="Teixeira S.M."/>
            <person name="de Almeida L.G."/>
            <person name="Stoco P.H."/>
            <person name="Gerber A.L."/>
            <person name="Talavera-Lopez C."/>
            <person name="Lima O.C."/>
            <person name="Andersson B."/>
            <person name="de Vasconcelos A.T."/>
        </authorList>
    </citation>
    <scope>NUCLEOTIDE SEQUENCE [LARGE SCALE GENOMIC DNA]</scope>
    <source>
        <strain evidence="2 3">Dm28c</strain>
    </source>
</reference>
<dbReference type="PANTHER" id="PTHR21535">
    <property type="entry name" value="MAGNESIUM AND COBALT TRANSPORT PROTEIN/MITOCHONDRIAL IMPORT INNER MEMBRANE TRANSLOCASE SUBUNIT TIM8"/>
    <property type="match status" value="1"/>
</dbReference>
<dbReference type="AlphaFoldDB" id="V5D6Z4"/>
<comment type="caution">
    <text evidence="2">The sequence shown here is derived from an EMBL/GenBank/DDBJ whole genome shotgun (WGS) entry which is preliminary data.</text>
</comment>
<evidence type="ECO:0008006" key="4">
    <source>
        <dbReference type="Google" id="ProtNLM"/>
    </source>
</evidence>
<sequence>MSLLNRTLLFFSLPCLFVCFSLIIIFLFLFFYYVFCHYFFLLMQKDGGIRNMESHADTGKIRLLVRRDGVSGPMQTYEISDLAEAMSAVQLLPFVPKSHKELILPSMAELYDEETDNMDIVDTNLQPADFAWLELECDDDATIEKVISYFPIHSSTKEDVKSGRNDNDVAEIFPLCGYVCIHVAARHATQALLGDEGEEPVRVCMIAFERFLLTIFRSPVAGGDEVRAQMEFILSSLNPHTEPVSILVCSLITAFVKEYQKEPSSLLVEVDNVNELVLQIQPSQCDQMDLLRRIEDLRHRLTRVQTTFLAKERLIQQLLLPVMRRIFITADSGALSRYQRLLSGLLLSIEHLRKGRDVLNLSSMSLVSGVSMRLLQHCYWMDFVSTVLTEVMMVAMPVSIIPGLFTMNVKVPFQESKGLMTFSMIALVTALVFFVGMIKPLFLYIRHKPPGALVPSSLS</sequence>
<feature type="transmembrane region" description="Helical" evidence="1">
    <location>
        <begin position="387"/>
        <end position="407"/>
    </location>
</feature>
<evidence type="ECO:0000256" key="1">
    <source>
        <dbReference type="SAM" id="Phobius"/>
    </source>
</evidence>
<dbReference type="GO" id="GO:0016020">
    <property type="term" value="C:membrane"/>
    <property type="evidence" value="ECO:0007669"/>
    <property type="project" value="InterPro"/>
</dbReference>
<dbReference type="Proteomes" id="UP000017861">
    <property type="component" value="Unassembled WGS sequence"/>
</dbReference>
<evidence type="ECO:0000313" key="3">
    <source>
        <dbReference type="Proteomes" id="UP000017861"/>
    </source>
</evidence>
<feature type="transmembrane region" description="Helical" evidence="1">
    <location>
        <begin position="419"/>
        <end position="438"/>
    </location>
</feature>
<dbReference type="Pfam" id="PF01544">
    <property type="entry name" value="CorA"/>
    <property type="match status" value="1"/>
</dbReference>
<keyword evidence="1" id="KW-1133">Transmembrane helix</keyword>
<organism evidence="2 3">
    <name type="scientific">Trypanosoma cruzi Dm28c</name>
    <dbReference type="NCBI Taxonomy" id="1416333"/>
    <lineage>
        <taxon>Eukaryota</taxon>
        <taxon>Discoba</taxon>
        <taxon>Euglenozoa</taxon>
        <taxon>Kinetoplastea</taxon>
        <taxon>Metakinetoplastina</taxon>
        <taxon>Trypanosomatida</taxon>
        <taxon>Trypanosomatidae</taxon>
        <taxon>Trypanosoma</taxon>
        <taxon>Schizotrypanum</taxon>
    </lineage>
</organism>
<dbReference type="SUPFAM" id="SSF143865">
    <property type="entry name" value="CorA soluble domain-like"/>
    <property type="match status" value="1"/>
</dbReference>
<dbReference type="OrthoDB" id="29879at2759"/>
<name>V5D6Z4_TRYCR</name>
<feature type="transmembrane region" description="Helical" evidence="1">
    <location>
        <begin position="7"/>
        <end position="35"/>
    </location>
</feature>
<dbReference type="GO" id="GO:0015095">
    <property type="term" value="F:magnesium ion transmembrane transporter activity"/>
    <property type="evidence" value="ECO:0007669"/>
    <property type="project" value="InterPro"/>
</dbReference>
<dbReference type="PANTHER" id="PTHR21535:SF51">
    <property type="entry name" value="MANGANESE RESISTANCE PROTEIN MNR2"/>
    <property type="match status" value="1"/>
</dbReference>
<protein>
    <recommendedName>
        <fullName evidence="4">Divalent cation transporter</fullName>
    </recommendedName>
</protein>
<gene>
    <name evidence="2" type="ORF">TCDM_09000</name>
</gene>
<dbReference type="VEuPathDB" id="TriTrypDB:TCDM_09000"/>
<accession>V5D6Z4</accession>
<keyword evidence="1" id="KW-0472">Membrane</keyword>
<dbReference type="InterPro" id="IPR044089">
    <property type="entry name" value="Alr1-like"/>
</dbReference>
<evidence type="ECO:0000313" key="2">
    <source>
        <dbReference type="EMBL" id="ESS63221.1"/>
    </source>
</evidence>
<dbReference type="EMBL" id="AYLP01000137">
    <property type="protein sequence ID" value="ESS63221.1"/>
    <property type="molecule type" value="Genomic_DNA"/>
</dbReference>
<keyword evidence="1" id="KW-0812">Transmembrane</keyword>
<dbReference type="Gene3D" id="3.30.460.20">
    <property type="entry name" value="CorA soluble domain-like"/>
    <property type="match status" value="1"/>
</dbReference>
<dbReference type="InterPro" id="IPR045861">
    <property type="entry name" value="CorA_cytoplasmic_dom"/>
</dbReference>
<proteinExistence type="predicted"/>
<dbReference type="InterPro" id="IPR002523">
    <property type="entry name" value="MgTranspt_CorA/ZnTranspt_ZntB"/>
</dbReference>
<dbReference type="CDD" id="cd12829">
    <property type="entry name" value="Alr1p-like"/>
    <property type="match status" value="1"/>
</dbReference>